<feature type="transmembrane region" description="Helical" evidence="17">
    <location>
        <begin position="139"/>
        <end position="158"/>
    </location>
</feature>
<evidence type="ECO:0000256" key="2">
    <source>
        <dbReference type="ARBA" id="ARBA00005042"/>
    </source>
</evidence>
<feature type="transmembrane region" description="Helical" evidence="17">
    <location>
        <begin position="7"/>
        <end position="26"/>
    </location>
</feature>
<evidence type="ECO:0000256" key="12">
    <source>
        <dbReference type="ARBA" id="ARBA00023209"/>
    </source>
</evidence>
<dbReference type="AlphaFoldDB" id="A0A532V597"/>
<keyword evidence="7 16" id="KW-0808">Transferase</keyword>
<dbReference type="InterPro" id="IPR004570">
    <property type="entry name" value="Phosphatidylglycerol_P_synth"/>
</dbReference>
<feature type="transmembrane region" description="Helical" evidence="17">
    <location>
        <begin position="93"/>
        <end position="118"/>
    </location>
</feature>
<evidence type="ECO:0000256" key="1">
    <source>
        <dbReference type="ARBA" id="ARBA00004141"/>
    </source>
</evidence>
<evidence type="ECO:0000256" key="8">
    <source>
        <dbReference type="ARBA" id="ARBA00022692"/>
    </source>
</evidence>
<keyword evidence="12" id="KW-0594">Phospholipid biosynthesis</keyword>
<comment type="caution">
    <text evidence="18">The sequence shown here is derived from an EMBL/GenBank/DDBJ whole genome shotgun (WGS) entry which is preliminary data.</text>
</comment>
<protein>
    <recommendedName>
        <fullName evidence="5 15">CDP-diacylglycerol--glycerol-3-phosphate 3-phosphatidyltransferase</fullName>
        <ecNumber evidence="4 15">2.7.8.5</ecNumber>
    </recommendedName>
</protein>
<feature type="transmembrane region" description="Helical" evidence="17">
    <location>
        <begin position="71"/>
        <end position="87"/>
    </location>
</feature>
<keyword evidence="9 17" id="KW-1133">Transmembrane helix</keyword>
<comment type="similarity">
    <text evidence="3 16">Belongs to the CDP-alcohol phosphatidyltransferase class-I family.</text>
</comment>
<dbReference type="PANTHER" id="PTHR14269:SF62">
    <property type="entry name" value="CDP-DIACYLGLYCEROL--GLYCEROL-3-PHOSPHATE 3-PHOSPHATIDYLTRANSFERASE 1, CHLOROPLASTIC"/>
    <property type="match status" value="1"/>
</dbReference>
<evidence type="ECO:0000256" key="11">
    <source>
        <dbReference type="ARBA" id="ARBA00023136"/>
    </source>
</evidence>
<dbReference type="PIRSF" id="PIRSF000847">
    <property type="entry name" value="Phos_ph_gly_syn"/>
    <property type="match status" value="1"/>
</dbReference>
<dbReference type="GO" id="GO:0016020">
    <property type="term" value="C:membrane"/>
    <property type="evidence" value="ECO:0007669"/>
    <property type="project" value="UniProtKB-SubCell"/>
</dbReference>
<evidence type="ECO:0000256" key="15">
    <source>
        <dbReference type="NCBIfam" id="TIGR00560"/>
    </source>
</evidence>
<evidence type="ECO:0000256" key="5">
    <source>
        <dbReference type="ARBA" id="ARBA00014944"/>
    </source>
</evidence>
<comment type="pathway">
    <text evidence="2">Phospholipid metabolism; phosphatidylglycerol biosynthesis; phosphatidylglycerol from CDP-diacylglycerol: step 1/2.</text>
</comment>
<organism evidence="18 19">
    <name type="scientific">candidate division LCP-89 bacterium B3_LCP</name>
    <dbReference type="NCBI Taxonomy" id="2012998"/>
    <lineage>
        <taxon>Bacteria</taxon>
        <taxon>Pseudomonadati</taxon>
        <taxon>Bacteria division LCP-89</taxon>
    </lineage>
</organism>
<evidence type="ECO:0000256" key="17">
    <source>
        <dbReference type="SAM" id="Phobius"/>
    </source>
</evidence>
<keyword evidence="11 17" id="KW-0472">Membrane</keyword>
<evidence type="ECO:0000256" key="6">
    <source>
        <dbReference type="ARBA" id="ARBA00022516"/>
    </source>
</evidence>
<dbReference type="GO" id="GO:0008444">
    <property type="term" value="F:CDP-diacylglycerol-glycerol-3-phosphate 3-phosphatidyltransferase activity"/>
    <property type="evidence" value="ECO:0007669"/>
    <property type="project" value="UniProtKB-UniRule"/>
</dbReference>
<feature type="transmembrane region" description="Helical" evidence="17">
    <location>
        <begin position="170"/>
        <end position="194"/>
    </location>
</feature>
<evidence type="ECO:0000313" key="19">
    <source>
        <dbReference type="Proteomes" id="UP000319619"/>
    </source>
</evidence>
<dbReference type="NCBIfam" id="TIGR00560">
    <property type="entry name" value="pgsA"/>
    <property type="match status" value="1"/>
</dbReference>
<dbReference type="InterPro" id="IPR050324">
    <property type="entry name" value="CDP-alcohol_PTase-I"/>
</dbReference>
<dbReference type="InterPro" id="IPR000462">
    <property type="entry name" value="CDP-OH_P_trans"/>
</dbReference>
<dbReference type="Gene3D" id="1.20.120.1760">
    <property type="match status" value="1"/>
</dbReference>
<evidence type="ECO:0000256" key="14">
    <source>
        <dbReference type="ARBA" id="ARBA00048586"/>
    </source>
</evidence>
<dbReference type="PANTHER" id="PTHR14269">
    <property type="entry name" value="CDP-DIACYLGLYCEROL--GLYCEROL-3-PHOSPHATE 3-PHOSPHATIDYLTRANSFERASE-RELATED"/>
    <property type="match status" value="1"/>
</dbReference>
<comment type="catalytic activity">
    <reaction evidence="14">
        <text>a CDP-1,2-diacyl-sn-glycerol + sn-glycerol 3-phosphate = a 1,2-diacyl-sn-glycero-3-phospho-(1'-sn-glycero-3'-phosphate) + CMP + H(+)</text>
        <dbReference type="Rhea" id="RHEA:12593"/>
        <dbReference type="ChEBI" id="CHEBI:15378"/>
        <dbReference type="ChEBI" id="CHEBI:57597"/>
        <dbReference type="ChEBI" id="CHEBI:58332"/>
        <dbReference type="ChEBI" id="CHEBI:60110"/>
        <dbReference type="ChEBI" id="CHEBI:60377"/>
        <dbReference type="EC" id="2.7.8.5"/>
    </reaction>
</comment>
<evidence type="ECO:0000256" key="3">
    <source>
        <dbReference type="ARBA" id="ARBA00010441"/>
    </source>
</evidence>
<dbReference type="Pfam" id="PF01066">
    <property type="entry name" value="CDP-OH_P_transf"/>
    <property type="match status" value="1"/>
</dbReference>
<evidence type="ECO:0000256" key="13">
    <source>
        <dbReference type="ARBA" id="ARBA00023264"/>
    </source>
</evidence>
<dbReference type="Proteomes" id="UP000319619">
    <property type="component" value="Unassembled WGS sequence"/>
</dbReference>
<reference evidence="18 19" key="1">
    <citation type="submission" date="2017-06" db="EMBL/GenBank/DDBJ databases">
        <title>Novel microbial phyla capable of carbon fixation and sulfur reduction in deep-sea sediments.</title>
        <authorList>
            <person name="Huang J."/>
            <person name="Baker B."/>
            <person name="Wang Y."/>
        </authorList>
    </citation>
    <scope>NUCLEOTIDE SEQUENCE [LARGE SCALE GENOMIC DNA]</scope>
    <source>
        <strain evidence="18">B3_LCP</strain>
    </source>
</reference>
<evidence type="ECO:0000313" key="18">
    <source>
        <dbReference type="EMBL" id="TKJ42369.1"/>
    </source>
</evidence>
<dbReference type="EMBL" id="NJBN01000001">
    <property type="protein sequence ID" value="TKJ42369.1"/>
    <property type="molecule type" value="Genomic_DNA"/>
</dbReference>
<dbReference type="EC" id="2.7.8.5" evidence="4 15"/>
<keyword evidence="10" id="KW-0443">Lipid metabolism</keyword>
<keyword evidence="8 17" id="KW-0812">Transmembrane</keyword>
<evidence type="ECO:0000256" key="16">
    <source>
        <dbReference type="RuleBase" id="RU003750"/>
    </source>
</evidence>
<proteinExistence type="inferred from homology"/>
<name>A0A532V597_UNCL8</name>
<keyword evidence="6" id="KW-0444">Lipid biosynthesis</keyword>
<accession>A0A532V597</accession>
<evidence type="ECO:0000256" key="9">
    <source>
        <dbReference type="ARBA" id="ARBA00022989"/>
    </source>
</evidence>
<gene>
    <name evidence="18" type="primary">pgsA</name>
    <name evidence="18" type="ORF">CEE37_01430</name>
</gene>
<dbReference type="InterPro" id="IPR043130">
    <property type="entry name" value="CDP-OH_PTrfase_TM_dom"/>
</dbReference>
<dbReference type="PROSITE" id="PS00379">
    <property type="entry name" value="CDP_ALCOHOL_P_TRANSF"/>
    <property type="match status" value="1"/>
</dbReference>
<keyword evidence="13" id="KW-1208">Phospholipid metabolism</keyword>
<evidence type="ECO:0000256" key="4">
    <source>
        <dbReference type="ARBA" id="ARBA00013170"/>
    </source>
</evidence>
<evidence type="ECO:0000256" key="7">
    <source>
        <dbReference type="ARBA" id="ARBA00022679"/>
    </source>
</evidence>
<comment type="subcellular location">
    <subcellularLocation>
        <location evidence="1">Membrane</location>
        <topology evidence="1">Multi-pass membrane protein</topology>
    </subcellularLocation>
</comment>
<dbReference type="InterPro" id="IPR048254">
    <property type="entry name" value="CDP_ALCOHOL_P_TRANSF_CS"/>
</dbReference>
<sequence>MKNILTIPNLLTVLRFILVPLFLFCFLSDRMALQILGTFLFILAALTDHYDGRIARRYRQVTQFGKFADPLADKLLTLAGFVAIVLRDEFAAVAVYLAVMVGIIAVREIGITVLRIWAIMRETPVITSMWGKVKTTAQLFTIIFTLVILNFRQITLKVPESATYYPGDQVVTYVVNALIFICMIITVISGILYLSRNRLEPNNSAA</sequence>
<dbReference type="GO" id="GO:0046474">
    <property type="term" value="P:glycerophospholipid biosynthetic process"/>
    <property type="evidence" value="ECO:0007669"/>
    <property type="project" value="TreeGrafter"/>
</dbReference>
<evidence type="ECO:0000256" key="10">
    <source>
        <dbReference type="ARBA" id="ARBA00023098"/>
    </source>
</evidence>